<evidence type="ECO:0000313" key="1">
    <source>
        <dbReference type="EMBL" id="KAK8244194.1"/>
    </source>
</evidence>
<evidence type="ECO:0008006" key="3">
    <source>
        <dbReference type="Google" id="ProtNLM"/>
    </source>
</evidence>
<name>A0ABR1Z0V8_9PEZI</name>
<evidence type="ECO:0000313" key="2">
    <source>
        <dbReference type="Proteomes" id="UP001492380"/>
    </source>
</evidence>
<sequence>MLRHGLCVSLLHHVQTQVTNPLPTLLQHFASYPHPPFQLKSANPRVRAAVSQPIQPAHPSPAAFLSALCSLHAHTSLPALTKHVLPLAAR</sequence>
<gene>
    <name evidence="1" type="ORF">HDK90DRAFT_476882</name>
</gene>
<comment type="caution">
    <text evidence="1">The sequence shown here is derived from an EMBL/GenBank/DDBJ whole genome shotgun (WGS) entry which is preliminary data.</text>
</comment>
<keyword evidence="2" id="KW-1185">Reference proteome</keyword>
<dbReference type="EMBL" id="JBBWRZ010000002">
    <property type="protein sequence ID" value="KAK8244194.1"/>
    <property type="molecule type" value="Genomic_DNA"/>
</dbReference>
<dbReference type="Proteomes" id="UP001492380">
    <property type="component" value="Unassembled WGS sequence"/>
</dbReference>
<organism evidence="1 2">
    <name type="scientific">Phyllosticta capitalensis</name>
    <dbReference type="NCBI Taxonomy" id="121624"/>
    <lineage>
        <taxon>Eukaryota</taxon>
        <taxon>Fungi</taxon>
        <taxon>Dikarya</taxon>
        <taxon>Ascomycota</taxon>
        <taxon>Pezizomycotina</taxon>
        <taxon>Dothideomycetes</taxon>
        <taxon>Dothideomycetes incertae sedis</taxon>
        <taxon>Botryosphaeriales</taxon>
        <taxon>Phyllostictaceae</taxon>
        <taxon>Phyllosticta</taxon>
    </lineage>
</organism>
<protein>
    <recommendedName>
        <fullName evidence="3">Secreted protein</fullName>
    </recommendedName>
</protein>
<accession>A0ABR1Z0V8</accession>
<proteinExistence type="predicted"/>
<reference evidence="1 2" key="1">
    <citation type="submission" date="2024-04" db="EMBL/GenBank/DDBJ databases">
        <title>Phyllosticta paracitricarpa is synonymous to the EU quarantine fungus P. citricarpa based on phylogenomic analyses.</title>
        <authorList>
            <consortium name="Lawrence Berkeley National Laboratory"/>
            <person name="Van Ingen-Buijs V.A."/>
            <person name="Van Westerhoven A.C."/>
            <person name="Haridas S."/>
            <person name="Skiadas P."/>
            <person name="Martin F."/>
            <person name="Groenewald J.Z."/>
            <person name="Crous P.W."/>
            <person name="Seidl M.F."/>
        </authorList>
    </citation>
    <scope>NUCLEOTIDE SEQUENCE [LARGE SCALE GENOMIC DNA]</scope>
    <source>
        <strain evidence="1 2">CBS 123374</strain>
    </source>
</reference>
<feature type="non-terminal residue" evidence="1">
    <location>
        <position position="90"/>
    </location>
</feature>